<gene>
    <name evidence="1" type="ORF">ACG00X_11420</name>
</gene>
<organism evidence="1 2">
    <name type="scientific">Pelomonas nitida</name>
    <dbReference type="NCBI Taxonomy" id="3299027"/>
    <lineage>
        <taxon>Bacteria</taxon>
        <taxon>Pseudomonadati</taxon>
        <taxon>Pseudomonadota</taxon>
        <taxon>Betaproteobacteria</taxon>
        <taxon>Burkholderiales</taxon>
        <taxon>Sphaerotilaceae</taxon>
        <taxon>Roseateles</taxon>
    </lineage>
</organism>
<comment type="caution">
    <text evidence="1">The sequence shown here is derived from an EMBL/GenBank/DDBJ whole genome shotgun (WGS) entry which is preliminary data.</text>
</comment>
<evidence type="ECO:0000313" key="1">
    <source>
        <dbReference type="EMBL" id="MFG6457443.1"/>
    </source>
</evidence>
<evidence type="ECO:0000313" key="2">
    <source>
        <dbReference type="Proteomes" id="UP001606305"/>
    </source>
</evidence>
<reference evidence="1 2" key="1">
    <citation type="submission" date="2024-09" db="EMBL/GenBank/DDBJ databases">
        <title>Novel species of the genus Pelomonas and Roseateles isolated from streams.</title>
        <authorList>
            <person name="Lu H."/>
        </authorList>
    </citation>
    <scope>NUCLEOTIDE SEQUENCE [LARGE SCALE GENOMIC DNA]</scope>
    <source>
        <strain evidence="1 2">BYS96W</strain>
    </source>
</reference>
<proteinExistence type="predicted"/>
<dbReference type="Proteomes" id="UP001606305">
    <property type="component" value="Unassembled WGS sequence"/>
</dbReference>
<dbReference type="RefSeq" id="WP_394488301.1">
    <property type="nucleotide sequence ID" value="NZ_JBIGIA010000007.1"/>
</dbReference>
<protein>
    <submittedName>
        <fullName evidence="1">Cysteine-rich CWC family protein</fullName>
    </submittedName>
</protein>
<dbReference type="EMBL" id="JBIGIA010000007">
    <property type="protein sequence ID" value="MFG6457443.1"/>
    <property type="molecule type" value="Genomic_DNA"/>
</dbReference>
<sequence>MNAARNGPLIDATCPRCGGGFACGAEAGHCDCFDIRLSEALRADLAARYPDRCLCLRCLREVMAADAGAAPPATAPARG</sequence>
<name>A0ABW7G659_9BURK</name>
<accession>A0ABW7G659</accession>
<dbReference type="InterPro" id="IPR032720">
    <property type="entry name" value="Cys_rich_CWC"/>
</dbReference>
<dbReference type="Pfam" id="PF14375">
    <property type="entry name" value="Cys_rich_CWC"/>
    <property type="match status" value="1"/>
</dbReference>
<keyword evidence="2" id="KW-1185">Reference proteome</keyword>